<proteinExistence type="predicted"/>
<gene>
    <name evidence="1" type="ORF">HMPREF9498_02337</name>
</gene>
<sequence>MENQVEVMTYAQLKEIMQALEANEAITEDTKVFIDTGWDSVQEVAPDAVSIEKVAKFTVADVLTNESFAGYSLEEKAEKMNAEGDLETAIIIRNLY</sequence>
<protein>
    <submittedName>
        <fullName evidence="1">Uncharacterized protein</fullName>
    </submittedName>
</protein>
<dbReference type="AlphaFoldDB" id="A0A125W3T1"/>
<reference evidence="2" key="1">
    <citation type="submission" date="2010-07" db="EMBL/GenBank/DDBJ databases">
        <authorList>
            <person name="Weinstock G."/>
            <person name="Sodergren E."/>
            <person name="Clifton S."/>
            <person name="Fulton L."/>
            <person name="Fulton B."/>
            <person name="Courtney L."/>
            <person name="Fronick C."/>
            <person name="Harrison M."/>
            <person name="Strong C."/>
            <person name="Farmer C."/>
            <person name="Delahaunty K."/>
            <person name="Markovic C."/>
            <person name="Hall O."/>
            <person name="Minx P."/>
            <person name="Tomlinson C."/>
            <person name="Mitreva M."/>
            <person name="Hou S."/>
            <person name="Chen J."/>
            <person name="Wollam A."/>
            <person name="Pepin K.H."/>
            <person name="Johnson M."/>
            <person name="Bhonagiri V."/>
            <person name="Zhang X."/>
            <person name="Suruliraj S."/>
            <person name="Warren W."/>
            <person name="Chinwalla A."/>
            <person name="Mardis E.R."/>
            <person name="Wilson R.K."/>
        </authorList>
    </citation>
    <scope>NUCLEOTIDE SEQUENCE [LARGE SCALE GENOMIC DNA]</scope>
    <source>
        <strain evidence="2">TX4248</strain>
    </source>
</reference>
<accession>A0A125W3T1</accession>
<comment type="caution">
    <text evidence="1">The sequence shown here is derived from an EMBL/GenBank/DDBJ whole genome shotgun (WGS) entry which is preliminary data.</text>
</comment>
<organism evidence="1 2">
    <name type="scientific">Enterococcus faecalis TX4248</name>
    <dbReference type="NCBI Taxonomy" id="749495"/>
    <lineage>
        <taxon>Bacteria</taxon>
        <taxon>Bacillati</taxon>
        <taxon>Bacillota</taxon>
        <taxon>Bacilli</taxon>
        <taxon>Lactobacillales</taxon>
        <taxon>Enterococcaceae</taxon>
        <taxon>Enterococcus</taxon>
    </lineage>
</organism>
<dbReference type="Proteomes" id="UP000004846">
    <property type="component" value="Unassembled WGS sequence"/>
</dbReference>
<evidence type="ECO:0000313" key="2">
    <source>
        <dbReference type="Proteomes" id="UP000004846"/>
    </source>
</evidence>
<name>A0A125W3T1_ENTFL</name>
<dbReference type="RefSeq" id="WP_002359936.1">
    <property type="nucleotide sequence ID" value="NZ_GL454475.1"/>
</dbReference>
<dbReference type="EMBL" id="AEBR01000080">
    <property type="protein sequence ID" value="EFM82059.1"/>
    <property type="molecule type" value="Genomic_DNA"/>
</dbReference>
<dbReference type="HOGENOM" id="CLU_2355366_0_0_9"/>
<evidence type="ECO:0000313" key="1">
    <source>
        <dbReference type="EMBL" id="EFM82059.1"/>
    </source>
</evidence>